<accession>A0A8C8ZR38</accession>
<protein>
    <recommendedName>
        <fullName evidence="23">SRSF protein kinase 2</fullName>
        <ecNumber evidence="6">2.7.11.1</ecNumber>
    </recommendedName>
    <alternativeName>
        <fullName evidence="25">SFRS protein kinase 2</fullName>
    </alternativeName>
    <alternativeName>
        <fullName evidence="24">Serine/arginine-rich protein-specific kinase 2</fullName>
    </alternativeName>
</protein>
<evidence type="ECO:0000256" key="18">
    <source>
        <dbReference type="ARBA" id="ARBA00023242"/>
    </source>
</evidence>
<name>A0A8C8ZR38_PROSS</name>
<dbReference type="Gene3D" id="3.30.200.20">
    <property type="entry name" value="Phosphorylase Kinase, domain 1"/>
    <property type="match status" value="1"/>
</dbReference>
<dbReference type="GO" id="GO:0035556">
    <property type="term" value="P:intracellular signal transduction"/>
    <property type="evidence" value="ECO:0007669"/>
    <property type="project" value="UniProtKB-ARBA"/>
</dbReference>
<dbReference type="GO" id="GO:0005694">
    <property type="term" value="C:chromosome"/>
    <property type="evidence" value="ECO:0007669"/>
    <property type="project" value="UniProtKB-SubCell"/>
</dbReference>
<evidence type="ECO:0000256" key="21">
    <source>
        <dbReference type="ARBA" id="ARBA00048679"/>
    </source>
</evidence>
<dbReference type="PROSITE" id="PS00108">
    <property type="entry name" value="PROTEIN_KINASE_ST"/>
    <property type="match status" value="1"/>
</dbReference>
<dbReference type="GO" id="GO:0016607">
    <property type="term" value="C:nuclear speck"/>
    <property type="evidence" value="ECO:0007669"/>
    <property type="project" value="UniProtKB-SubCell"/>
</dbReference>
<evidence type="ECO:0000256" key="27">
    <source>
        <dbReference type="SAM" id="MobiDB-lite"/>
    </source>
</evidence>
<evidence type="ECO:0000313" key="30">
    <source>
        <dbReference type="Proteomes" id="UP000694414"/>
    </source>
</evidence>
<evidence type="ECO:0000256" key="5">
    <source>
        <dbReference type="ARBA" id="ARBA00004642"/>
    </source>
</evidence>
<dbReference type="GO" id="GO:0010468">
    <property type="term" value="P:regulation of gene expression"/>
    <property type="evidence" value="ECO:0007669"/>
    <property type="project" value="UniProtKB-ARBA"/>
</dbReference>
<evidence type="ECO:0000256" key="4">
    <source>
        <dbReference type="ARBA" id="ARBA00004496"/>
    </source>
</evidence>
<feature type="compositionally biased region" description="Acidic residues" evidence="27">
    <location>
        <begin position="368"/>
        <end position="392"/>
    </location>
</feature>
<evidence type="ECO:0000256" key="23">
    <source>
        <dbReference type="ARBA" id="ARBA00074974"/>
    </source>
</evidence>
<keyword evidence="16 26" id="KW-0067">ATP-binding</keyword>
<dbReference type="Gene3D" id="1.10.510.10">
    <property type="entry name" value="Transferase(Phosphotransferase) domain 1"/>
    <property type="match status" value="2"/>
</dbReference>
<keyword evidence="9" id="KW-0723">Serine/threonine-protein kinase</keyword>
<dbReference type="Ensembl" id="ENSPSMT00000026191.1">
    <property type="protein sequence ID" value="ENSPSMP00000022563.1"/>
    <property type="gene ID" value="ENSPSMG00000015869.1"/>
</dbReference>
<dbReference type="GO" id="GO:0050684">
    <property type="term" value="P:regulation of mRNA processing"/>
    <property type="evidence" value="ECO:0007669"/>
    <property type="project" value="TreeGrafter"/>
</dbReference>
<dbReference type="PANTHER" id="PTHR47634:SF6">
    <property type="entry name" value="SRSF PROTEIN KINASE 2"/>
    <property type="match status" value="1"/>
</dbReference>
<dbReference type="GO" id="GO:0005737">
    <property type="term" value="C:cytoplasm"/>
    <property type="evidence" value="ECO:0007669"/>
    <property type="project" value="UniProtKB-SubCell"/>
</dbReference>
<evidence type="ECO:0000256" key="15">
    <source>
        <dbReference type="ARBA" id="ARBA00022782"/>
    </source>
</evidence>
<gene>
    <name evidence="29" type="primary">SRPK2</name>
</gene>
<dbReference type="FunFam" id="3.30.200.20:FF:000163">
    <property type="entry name" value="SRSF protein kinase 2 isoform X1"/>
    <property type="match status" value="1"/>
</dbReference>
<keyword evidence="14" id="KW-0418">Kinase</keyword>
<dbReference type="InterPro" id="IPR008271">
    <property type="entry name" value="Ser/Thr_kinase_AS"/>
</dbReference>
<evidence type="ECO:0000256" key="13">
    <source>
        <dbReference type="ARBA" id="ARBA00022741"/>
    </source>
</evidence>
<comment type="subcellular location">
    <subcellularLocation>
        <location evidence="2">Chromosome</location>
    </subcellularLocation>
    <subcellularLocation>
        <location evidence="4">Cytoplasm</location>
    </subcellularLocation>
    <subcellularLocation>
        <location evidence="3">Nucleus speckle</location>
    </subcellularLocation>
    <subcellularLocation>
        <location evidence="5">Nucleus</location>
        <location evidence="5">Nucleoplasm</location>
    </subcellularLocation>
</comment>
<keyword evidence="10" id="KW-0597">Phosphoprotein</keyword>
<feature type="compositionally biased region" description="Polar residues" evidence="27">
    <location>
        <begin position="394"/>
        <end position="404"/>
    </location>
</feature>
<evidence type="ECO:0000256" key="8">
    <source>
        <dbReference type="ARBA" id="ARBA00022490"/>
    </source>
</evidence>
<keyword evidence="30" id="KW-1185">Reference proteome</keyword>
<feature type="compositionally biased region" description="Low complexity" evidence="27">
    <location>
        <begin position="223"/>
        <end position="235"/>
    </location>
</feature>
<dbReference type="AlphaFoldDB" id="A0A8C8ZR38"/>
<keyword evidence="13 26" id="KW-0547">Nucleotide-binding</keyword>
<comment type="catalytic activity">
    <reaction evidence="20">
        <text>L-threonyl-[protein] + ATP = O-phospho-L-threonyl-[protein] + ADP + H(+)</text>
        <dbReference type="Rhea" id="RHEA:46608"/>
        <dbReference type="Rhea" id="RHEA-COMP:11060"/>
        <dbReference type="Rhea" id="RHEA-COMP:11605"/>
        <dbReference type="ChEBI" id="CHEBI:15378"/>
        <dbReference type="ChEBI" id="CHEBI:30013"/>
        <dbReference type="ChEBI" id="CHEBI:30616"/>
        <dbReference type="ChEBI" id="CHEBI:61977"/>
        <dbReference type="ChEBI" id="CHEBI:456216"/>
        <dbReference type="EC" id="2.7.11.1"/>
    </reaction>
</comment>
<dbReference type="InterPro" id="IPR000719">
    <property type="entry name" value="Prot_kinase_dom"/>
</dbReference>
<keyword evidence="12" id="KW-0808">Transferase</keyword>
<dbReference type="InterPro" id="IPR011009">
    <property type="entry name" value="Kinase-like_dom_sf"/>
</dbReference>
<evidence type="ECO:0000256" key="26">
    <source>
        <dbReference type="PROSITE-ProRule" id="PRU10141"/>
    </source>
</evidence>
<feature type="region of interest" description="Disordered" evidence="27">
    <location>
        <begin position="440"/>
        <end position="477"/>
    </location>
</feature>
<reference evidence="29" key="2">
    <citation type="submission" date="2025-09" db="UniProtKB">
        <authorList>
            <consortium name="Ensembl"/>
        </authorList>
    </citation>
    <scope>IDENTIFICATION</scope>
</reference>
<dbReference type="EC" id="2.7.11.1" evidence="6"/>
<keyword evidence="15" id="KW-0221">Differentiation</keyword>
<evidence type="ECO:0000256" key="20">
    <source>
        <dbReference type="ARBA" id="ARBA00047899"/>
    </source>
</evidence>
<evidence type="ECO:0000256" key="22">
    <source>
        <dbReference type="ARBA" id="ARBA00065285"/>
    </source>
</evidence>
<evidence type="ECO:0000256" key="14">
    <source>
        <dbReference type="ARBA" id="ARBA00022777"/>
    </source>
</evidence>
<feature type="compositionally biased region" description="Basic residues" evidence="27">
    <location>
        <begin position="236"/>
        <end position="246"/>
    </location>
</feature>
<dbReference type="GO" id="GO:0000245">
    <property type="term" value="P:spliceosomal complex assembly"/>
    <property type="evidence" value="ECO:0007669"/>
    <property type="project" value="UniProtKB-ARBA"/>
</dbReference>
<evidence type="ECO:0000256" key="19">
    <source>
        <dbReference type="ARBA" id="ARBA00023596"/>
    </source>
</evidence>
<feature type="region of interest" description="Disordered" evidence="27">
    <location>
        <begin position="302"/>
        <end position="418"/>
    </location>
</feature>
<evidence type="ECO:0000256" key="6">
    <source>
        <dbReference type="ARBA" id="ARBA00012513"/>
    </source>
</evidence>
<feature type="domain" description="Protein kinase" evidence="28">
    <location>
        <begin position="55"/>
        <end position="657"/>
    </location>
</feature>
<evidence type="ECO:0000256" key="9">
    <source>
        <dbReference type="ARBA" id="ARBA00022527"/>
    </source>
</evidence>
<proteinExistence type="inferred from homology"/>
<dbReference type="Proteomes" id="UP000694414">
    <property type="component" value="Unplaced"/>
</dbReference>
<keyword evidence="17" id="KW-0508">mRNA splicing</keyword>
<evidence type="ECO:0000256" key="16">
    <source>
        <dbReference type="ARBA" id="ARBA00022840"/>
    </source>
</evidence>
<comment type="cofactor">
    <cofactor evidence="1">
        <name>Mg(2+)</name>
        <dbReference type="ChEBI" id="CHEBI:18420"/>
    </cofactor>
</comment>
<dbReference type="FunFam" id="1.10.510.10:FF:000834">
    <property type="entry name" value="SRSF protein kinase 2"/>
    <property type="match status" value="1"/>
</dbReference>
<dbReference type="PANTHER" id="PTHR47634">
    <property type="entry name" value="PROTEIN KINASE DOMAIN-CONTAINING PROTEIN-RELATED"/>
    <property type="match status" value="1"/>
</dbReference>
<evidence type="ECO:0000256" key="3">
    <source>
        <dbReference type="ARBA" id="ARBA00004324"/>
    </source>
</evidence>
<evidence type="ECO:0000256" key="24">
    <source>
        <dbReference type="ARBA" id="ARBA00076949"/>
    </source>
</evidence>
<organism evidence="29 30">
    <name type="scientific">Prolemur simus</name>
    <name type="common">Greater bamboo lemur</name>
    <name type="synonym">Hapalemur simus</name>
    <dbReference type="NCBI Taxonomy" id="1328070"/>
    <lineage>
        <taxon>Eukaryota</taxon>
        <taxon>Metazoa</taxon>
        <taxon>Chordata</taxon>
        <taxon>Craniata</taxon>
        <taxon>Vertebrata</taxon>
        <taxon>Euteleostomi</taxon>
        <taxon>Mammalia</taxon>
        <taxon>Eutheria</taxon>
        <taxon>Euarchontoglires</taxon>
        <taxon>Primates</taxon>
        <taxon>Strepsirrhini</taxon>
        <taxon>Lemuriformes</taxon>
        <taxon>Lemuridae</taxon>
        <taxon>Prolemur</taxon>
    </lineage>
</organism>
<dbReference type="GO" id="GO:0030154">
    <property type="term" value="P:cell differentiation"/>
    <property type="evidence" value="ECO:0007669"/>
    <property type="project" value="UniProtKB-KW"/>
</dbReference>
<dbReference type="PROSITE" id="PS50011">
    <property type="entry name" value="PROTEIN_KINASE_DOM"/>
    <property type="match status" value="1"/>
</dbReference>
<dbReference type="GO" id="GO:0000287">
    <property type="term" value="F:magnesium ion binding"/>
    <property type="evidence" value="ECO:0007669"/>
    <property type="project" value="UniProtKB-ARBA"/>
</dbReference>
<feature type="region of interest" description="Disordered" evidence="27">
    <location>
        <begin position="213"/>
        <end position="246"/>
    </location>
</feature>
<feature type="compositionally biased region" description="Acidic residues" evidence="27">
    <location>
        <begin position="314"/>
        <end position="323"/>
    </location>
</feature>
<keyword evidence="8" id="KW-0963">Cytoplasm</keyword>
<comment type="catalytic activity">
    <reaction evidence="21">
        <text>L-seryl-[protein] + ATP = O-phospho-L-seryl-[protein] + ADP + H(+)</text>
        <dbReference type="Rhea" id="RHEA:17989"/>
        <dbReference type="Rhea" id="RHEA-COMP:9863"/>
        <dbReference type="Rhea" id="RHEA-COMP:11604"/>
        <dbReference type="ChEBI" id="CHEBI:15378"/>
        <dbReference type="ChEBI" id="CHEBI:29999"/>
        <dbReference type="ChEBI" id="CHEBI:30616"/>
        <dbReference type="ChEBI" id="CHEBI:83421"/>
        <dbReference type="ChEBI" id="CHEBI:456216"/>
        <dbReference type="EC" id="2.7.11.1"/>
    </reaction>
</comment>
<dbReference type="SUPFAM" id="SSF56112">
    <property type="entry name" value="Protein kinase-like (PK-like)"/>
    <property type="match status" value="1"/>
</dbReference>
<comment type="similarity">
    <text evidence="19">Belongs to the protein kinase superfamily. CMGC Ser/Thr protein kinase family.</text>
</comment>
<evidence type="ECO:0000256" key="11">
    <source>
        <dbReference type="ARBA" id="ARBA00022664"/>
    </source>
</evidence>
<keyword evidence="18" id="KW-0539">Nucleus</keyword>
<evidence type="ECO:0000313" key="29">
    <source>
        <dbReference type="Ensembl" id="ENSPSMP00000022563.1"/>
    </source>
</evidence>
<evidence type="ECO:0000256" key="10">
    <source>
        <dbReference type="ARBA" id="ARBA00022553"/>
    </source>
</evidence>
<dbReference type="GO" id="GO:0008284">
    <property type="term" value="P:positive regulation of cell population proliferation"/>
    <property type="evidence" value="ECO:0007669"/>
    <property type="project" value="UniProtKB-ARBA"/>
</dbReference>
<keyword evidence="11" id="KW-0507">mRNA processing</keyword>
<dbReference type="FunFam" id="1.10.510.10:FF:000105">
    <property type="entry name" value="SRSF protein kinase 2"/>
    <property type="match status" value="1"/>
</dbReference>
<feature type="binding site" evidence="26">
    <location>
        <position position="84"/>
    </location>
    <ligand>
        <name>ATP</name>
        <dbReference type="ChEBI" id="CHEBI:30616"/>
    </ligand>
</feature>
<dbReference type="GeneTree" id="ENSGT00940000154795"/>
<evidence type="ECO:0000256" key="2">
    <source>
        <dbReference type="ARBA" id="ARBA00004286"/>
    </source>
</evidence>
<evidence type="ECO:0000256" key="1">
    <source>
        <dbReference type="ARBA" id="ARBA00001946"/>
    </source>
</evidence>
<dbReference type="GO" id="GO:0005524">
    <property type="term" value="F:ATP binding"/>
    <property type="evidence" value="ECO:0007669"/>
    <property type="project" value="UniProtKB-UniRule"/>
</dbReference>
<evidence type="ECO:0000256" key="12">
    <source>
        <dbReference type="ARBA" id="ARBA00022679"/>
    </source>
</evidence>
<reference evidence="29" key="1">
    <citation type="submission" date="2025-08" db="UniProtKB">
        <authorList>
            <consortium name="Ensembl"/>
        </authorList>
    </citation>
    <scope>IDENTIFICATION</scope>
</reference>
<evidence type="ECO:0000259" key="28">
    <source>
        <dbReference type="PROSITE" id="PS50011"/>
    </source>
</evidence>
<comment type="subunit">
    <text evidence="22">Associates with U4/U6-U5 tri-small nuclear ribonucleoproteins (U4/U6-U5 tri-snRNPs). Interacts with PKB/AKT1 in a phosphorylation-dependent manner. The phosphorylated form (by PKB/AKT1) interacts with YWHAB and YWHAE. Interaction with YWHAB suppresses its cleavage by caspases and inhibits the release of its N-terminal pro-apoptotic fragment. Interacts with SFN. Interacts with ACIN1. Interacts with POLR2A/RNA polymerase II; the interaction occurs during the co-transcriptional formation of inappropriate R-loops.</text>
</comment>
<keyword evidence="7" id="KW-0158">Chromosome</keyword>
<sequence length="659" mass="74844">MLYRQGKKTALQPTYHLLHLHPFPPPLHLPHLPPLPSFSCGYHPVKIGDLFNGRYHVIRKLGWGHFSTVWLCWDMQGKRFVAMKVVKSAQHYTETALDEIKLLKCVRESDPSDPNKDMVVQLIDDFKISGMNGIHVCMVFEVLGHHLLKWIIKSNYQGLPVRCVKSIIRQVLQGLDYLHSKCKIIHTDIKPENILMCVDDAYVRRMAAEATEWQKAGAPPPSGSAGEAAKPIGKISKNKKKKLKKKQKRQAELLEKRLQEIEELEREAERKIIEENITSAVPSNEQDGEYRPEVKLKTAGLEEAAEAETTKDDGEAEDQEEKEDTEKENIEKDEDDVEQELANIDPAWIESPKTNGHIENGPFLLEQQLDDEEDDEDDCPNPEEYNLDEPNAESDYTYSSSYEQFNGELPNGRHKIPESQFPEFSTSLFSGSLEPVACGSVLSEGSPLTEQEESSPSHDRSRTVSASSTGDLPKTKTRAADLLVNPLDPRNADKIRVKIADLGNACWVHKHFTEDIQTRQYRSIEVLIGAGYSTPADIWSTACMAFELATGDYLFEPHSGEDYSRDEDHIALIIELLGKVPRKYAMLGKYSKEFFTRKGELRHITKLKPWSLFDVLVEKYGWPHEDAAQFTDFLIPMLEMVPEKRASAGECLRHPWLNS</sequence>
<dbReference type="PROSITE" id="PS00107">
    <property type="entry name" value="PROTEIN_KINASE_ATP"/>
    <property type="match status" value="1"/>
</dbReference>
<dbReference type="GO" id="GO:0004674">
    <property type="term" value="F:protein serine/threonine kinase activity"/>
    <property type="evidence" value="ECO:0007669"/>
    <property type="project" value="UniProtKB-KW"/>
</dbReference>
<evidence type="ECO:0000256" key="17">
    <source>
        <dbReference type="ARBA" id="ARBA00023187"/>
    </source>
</evidence>
<dbReference type="Pfam" id="PF00069">
    <property type="entry name" value="Pkinase"/>
    <property type="match status" value="2"/>
</dbReference>
<dbReference type="InterPro" id="IPR051334">
    <property type="entry name" value="SRPK"/>
</dbReference>
<evidence type="ECO:0000256" key="7">
    <source>
        <dbReference type="ARBA" id="ARBA00022454"/>
    </source>
</evidence>
<evidence type="ECO:0000256" key="25">
    <source>
        <dbReference type="ARBA" id="ARBA00078398"/>
    </source>
</evidence>
<dbReference type="InterPro" id="IPR017441">
    <property type="entry name" value="Protein_kinase_ATP_BS"/>
</dbReference>
<dbReference type="SMART" id="SM00220">
    <property type="entry name" value="S_TKc"/>
    <property type="match status" value="1"/>
</dbReference>